<dbReference type="GO" id="GO:0007166">
    <property type="term" value="P:cell surface receptor signaling pathway"/>
    <property type="evidence" value="ECO:0007669"/>
    <property type="project" value="TreeGrafter"/>
</dbReference>
<dbReference type="PROSITE" id="PS50835">
    <property type="entry name" value="IG_LIKE"/>
    <property type="match status" value="1"/>
</dbReference>
<dbReference type="Pfam" id="PF07686">
    <property type="entry name" value="V-set"/>
    <property type="match status" value="1"/>
</dbReference>
<keyword evidence="5" id="KW-0472">Membrane</keyword>
<dbReference type="Ensembl" id="ENSPANT00000073291.1">
    <property type="protein sequence ID" value="ENSPANP00000048692.1"/>
    <property type="gene ID" value="ENSPANG00000037469.1"/>
</dbReference>
<evidence type="ECO:0000256" key="4">
    <source>
        <dbReference type="ARBA" id="ARBA00022859"/>
    </source>
</evidence>
<reference evidence="8" key="1">
    <citation type="submission" date="2025-08" db="UniProtKB">
        <authorList>
            <consortium name="Ensembl"/>
        </authorList>
    </citation>
    <scope>IDENTIFICATION</scope>
</reference>
<name>A0A8I5N0B0_PAPAN</name>
<organism evidence="8 9">
    <name type="scientific">Papio anubis</name>
    <name type="common">Olive baboon</name>
    <dbReference type="NCBI Taxonomy" id="9555"/>
    <lineage>
        <taxon>Eukaryota</taxon>
        <taxon>Metazoa</taxon>
        <taxon>Chordata</taxon>
        <taxon>Craniata</taxon>
        <taxon>Vertebrata</taxon>
        <taxon>Euteleostomi</taxon>
        <taxon>Mammalia</taxon>
        <taxon>Eutheria</taxon>
        <taxon>Euarchontoglires</taxon>
        <taxon>Primates</taxon>
        <taxon>Haplorrhini</taxon>
        <taxon>Catarrhini</taxon>
        <taxon>Cercopithecidae</taxon>
        <taxon>Cercopithecinae</taxon>
        <taxon>Papio</taxon>
    </lineage>
</organism>
<dbReference type="OMA" id="PIRFQPD"/>
<protein>
    <recommendedName>
        <fullName evidence="7">Ig-like domain-containing protein</fullName>
    </recommendedName>
</protein>
<dbReference type="SUPFAM" id="SSF48726">
    <property type="entry name" value="Immunoglobulin"/>
    <property type="match status" value="1"/>
</dbReference>
<dbReference type="InterPro" id="IPR007110">
    <property type="entry name" value="Ig-like_dom"/>
</dbReference>
<keyword evidence="9" id="KW-1185">Reference proteome</keyword>
<proteinExistence type="predicted"/>
<dbReference type="InterPro" id="IPR050413">
    <property type="entry name" value="TCR_beta_variable"/>
</dbReference>
<dbReference type="GeneTree" id="ENSGT00940000164097"/>
<dbReference type="Gene3D" id="2.60.40.10">
    <property type="entry name" value="Immunoglobulins"/>
    <property type="match status" value="1"/>
</dbReference>
<dbReference type="InterPro" id="IPR036179">
    <property type="entry name" value="Ig-like_dom_sf"/>
</dbReference>
<evidence type="ECO:0000313" key="9">
    <source>
        <dbReference type="Proteomes" id="UP000028761"/>
    </source>
</evidence>
<accession>A0A8I5N0B0</accession>
<evidence type="ECO:0000256" key="2">
    <source>
        <dbReference type="ARBA" id="ARBA00022475"/>
    </source>
</evidence>
<dbReference type="GO" id="GO:0005886">
    <property type="term" value="C:plasma membrane"/>
    <property type="evidence" value="ECO:0007669"/>
    <property type="project" value="UniProtKB-SubCell"/>
</dbReference>
<dbReference type="InterPro" id="IPR013783">
    <property type="entry name" value="Ig-like_fold"/>
</dbReference>
<dbReference type="PANTHER" id="PTHR23268:SF92">
    <property type="entry name" value="T CELL RECEPTOR BETA VARIABLE 3-1"/>
    <property type="match status" value="1"/>
</dbReference>
<evidence type="ECO:0000259" key="7">
    <source>
        <dbReference type="PROSITE" id="PS50835"/>
    </source>
</evidence>
<keyword evidence="2" id="KW-1003">Cell membrane</keyword>
<dbReference type="InterPro" id="IPR013106">
    <property type="entry name" value="Ig_V-set"/>
</dbReference>
<feature type="domain" description="Ig-like" evidence="7">
    <location>
        <begin position="81"/>
        <end position="186"/>
    </location>
</feature>
<evidence type="ECO:0000256" key="1">
    <source>
        <dbReference type="ARBA" id="ARBA00004236"/>
    </source>
</evidence>
<comment type="subcellular location">
    <subcellularLocation>
        <location evidence="1">Cell membrane</location>
    </subcellularLocation>
</comment>
<dbReference type="Proteomes" id="UP000028761">
    <property type="component" value="Unplaced"/>
</dbReference>
<dbReference type="AlphaFoldDB" id="A0A8I5N0B0"/>
<sequence>MKGVKSRSHARGEPGNGEMITGCDLTGAAPLSGSGKHSLDFSPLHTRILPQALPGLPDSAMGCRLLCCVALCLLQAGSLDTAVSQTPKYLVTQTGKKESLKCEQNLGHDAMYWYKQDSKKLLKIMFSYNNKELIINETVPNRISPDSPDKAHLNLHIKSLELGDSAVYFCASSQATALQSHRIPVHKPPSSARKLWASVCTCTQGSSLHCLMASDGFSLASRAG</sequence>
<reference evidence="8" key="2">
    <citation type="submission" date="2025-09" db="UniProtKB">
        <authorList>
            <consortium name="Ensembl"/>
        </authorList>
    </citation>
    <scope>IDENTIFICATION</scope>
</reference>
<keyword evidence="4" id="KW-0391">Immunity</keyword>
<evidence type="ECO:0000256" key="5">
    <source>
        <dbReference type="ARBA" id="ARBA00023136"/>
    </source>
</evidence>
<evidence type="ECO:0000256" key="3">
    <source>
        <dbReference type="ARBA" id="ARBA00022729"/>
    </source>
</evidence>
<evidence type="ECO:0000313" key="8">
    <source>
        <dbReference type="Ensembl" id="ENSPANP00000048692.1"/>
    </source>
</evidence>
<dbReference type="PANTHER" id="PTHR23268">
    <property type="entry name" value="T-CELL RECEPTOR BETA CHAIN"/>
    <property type="match status" value="1"/>
</dbReference>
<evidence type="ECO:0000256" key="6">
    <source>
        <dbReference type="SAM" id="MobiDB-lite"/>
    </source>
</evidence>
<keyword evidence="3" id="KW-0732">Signal</keyword>
<dbReference type="GO" id="GO:0002376">
    <property type="term" value="P:immune system process"/>
    <property type="evidence" value="ECO:0007669"/>
    <property type="project" value="UniProtKB-KW"/>
</dbReference>
<feature type="region of interest" description="Disordered" evidence="6">
    <location>
        <begin position="1"/>
        <end position="21"/>
    </location>
</feature>